<name>A0ABM7V8S9_9PROT</name>
<dbReference type="Pfam" id="PF03602">
    <property type="entry name" value="Cons_hypoth95"/>
    <property type="match status" value="1"/>
</dbReference>
<proteinExistence type="predicted"/>
<dbReference type="PROSITE" id="PS00092">
    <property type="entry name" value="N6_MTASE"/>
    <property type="match status" value="1"/>
</dbReference>
<evidence type="ECO:0000256" key="1">
    <source>
        <dbReference type="ARBA" id="ARBA00022603"/>
    </source>
</evidence>
<keyword evidence="4" id="KW-1185">Reference proteome</keyword>
<organism evidence="3 4">
    <name type="scientific">Candidatus Hydrogenosomobacter endosymbioticus</name>
    <dbReference type="NCBI Taxonomy" id="2558174"/>
    <lineage>
        <taxon>Bacteria</taxon>
        <taxon>Pseudomonadati</taxon>
        <taxon>Pseudomonadota</taxon>
        <taxon>Alphaproteobacteria</taxon>
        <taxon>Holosporales</taxon>
        <taxon>Holosporaceae</taxon>
        <taxon>Candidatus Hydrogenosomobacter</taxon>
    </lineage>
</organism>
<dbReference type="GO" id="GO:0032259">
    <property type="term" value="P:methylation"/>
    <property type="evidence" value="ECO:0007669"/>
    <property type="project" value="UniProtKB-KW"/>
</dbReference>
<dbReference type="CDD" id="cd02440">
    <property type="entry name" value="AdoMet_MTases"/>
    <property type="match status" value="1"/>
</dbReference>
<evidence type="ECO:0000313" key="3">
    <source>
        <dbReference type="EMBL" id="BDB96209.1"/>
    </source>
</evidence>
<reference evidence="3" key="1">
    <citation type="submission" date="2021-10" db="EMBL/GenBank/DDBJ databases">
        <title>Genome Sequence of The Candidatus Hydrogeosomobacter endosymbioticus, an Intracellular Bacterial Symbiont of the Anaerobic Ciliate GW7.</title>
        <authorList>
            <person name="Shiohama Y."/>
            <person name="Shinzato N."/>
        </authorList>
    </citation>
    <scope>NUCLEOTIDE SEQUENCE [LARGE SCALE GENOMIC DNA]</scope>
    <source>
        <strain evidence="3">200920</strain>
    </source>
</reference>
<dbReference type="SUPFAM" id="SSF53335">
    <property type="entry name" value="S-adenosyl-L-methionine-dependent methyltransferases"/>
    <property type="match status" value="1"/>
</dbReference>
<dbReference type="RefSeq" id="WP_236865741.1">
    <property type="nucleotide sequence ID" value="NZ_AP025225.1"/>
</dbReference>
<dbReference type="InterPro" id="IPR002052">
    <property type="entry name" value="DNA_methylase_N6_adenine_CS"/>
</dbReference>
<dbReference type="Gene3D" id="3.40.50.150">
    <property type="entry name" value="Vaccinia Virus protein VP39"/>
    <property type="match status" value="1"/>
</dbReference>
<dbReference type="PIRSF" id="PIRSF004553">
    <property type="entry name" value="CHP00095"/>
    <property type="match status" value="1"/>
</dbReference>
<keyword evidence="2" id="KW-0808">Transferase</keyword>
<accession>A0ABM7V8S9</accession>
<dbReference type="InterPro" id="IPR029063">
    <property type="entry name" value="SAM-dependent_MTases_sf"/>
</dbReference>
<sequence length="204" mass="22622">MRIGIIAGKYGGKKVLAKQSADVRPTSCRTRETAFNVLVHRFLVERIGLSAGEQLKGLMVADLFAGTGGYGFEALSRGAESVSFVEASPQCCEQICLAGRGVCGDEEYEKRVRVWQSRLPELPIFDGQLDLVFVDPPYKNIDVVERLAHNFMRASVLSASAIVVVEHDFARQLPCDGRYGTLEVCFQKKAQRSMLSFFTFKGKF</sequence>
<dbReference type="EMBL" id="AP025225">
    <property type="protein sequence ID" value="BDB96209.1"/>
    <property type="molecule type" value="Genomic_DNA"/>
</dbReference>
<dbReference type="PANTHER" id="PTHR43542:SF1">
    <property type="entry name" value="METHYLTRANSFERASE"/>
    <property type="match status" value="1"/>
</dbReference>
<evidence type="ECO:0000313" key="4">
    <source>
        <dbReference type="Proteomes" id="UP001320209"/>
    </source>
</evidence>
<dbReference type="InterPro" id="IPR004398">
    <property type="entry name" value="RNA_MeTrfase_RsmD"/>
</dbReference>
<gene>
    <name evidence="3" type="ORF">HYD_3420</name>
</gene>
<keyword evidence="1 3" id="KW-0489">Methyltransferase</keyword>
<dbReference type="PANTHER" id="PTHR43542">
    <property type="entry name" value="METHYLTRANSFERASE"/>
    <property type="match status" value="1"/>
</dbReference>
<protein>
    <submittedName>
        <fullName evidence="3">RNA methyltransferase</fullName>
    </submittedName>
</protein>
<dbReference type="GO" id="GO:0008168">
    <property type="term" value="F:methyltransferase activity"/>
    <property type="evidence" value="ECO:0007669"/>
    <property type="project" value="UniProtKB-KW"/>
</dbReference>
<dbReference type="Proteomes" id="UP001320209">
    <property type="component" value="Chromosome"/>
</dbReference>
<evidence type="ECO:0000256" key="2">
    <source>
        <dbReference type="ARBA" id="ARBA00022679"/>
    </source>
</evidence>